<comment type="caution">
    <text evidence="3">The sequence shown here is derived from an EMBL/GenBank/DDBJ whole genome shotgun (WGS) entry which is preliminary data.</text>
</comment>
<dbReference type="Proteomes" id="UP001151760">
    <property type="component" value="Unassembled WGS sequence"/>
</dbReference>
<dbReference type="EMBL" id="BQNB010017912">
    <property type="protein sequence ID" value="GJT68582.1"/>
    <property type="molecule type" value="Genomic_DNA"/>
</dbReference>
<dbReference type="InterPro" id="IPR013103">
    <property type="entry name" value="RVT_2"/>
</dbReference>
<accession>A0ABQ5FZ25</accession>
<feature type="domain" description="Reverse transcriptase Ty1/copia-type" evidence="2">
    <location>
        <begin position="429"/>
        <end position="486"/>
    </location>
</feature>
<proteinExistence type="predicted"/>
<feature type="compositionally biased region" description="Polar residues" evidence="1">
    <location>
        <begin position="875"/>
        <end position="895"/>
    </location>
</feature>
<evidence type="ECO:0000313" key="4">
    <source>
        <dbReference type="Proteomes" id="UP001151760"/>
    </source>
</evidence>
<dbReference type="PANTHER" id="PTHR11439">
    <property type="entry name" value="GAG-POL-RELATED RETROTRANSPOSON"/>
    <property type="match status" value="1"/>
</dbReference>
<evidence type="ECO:0000313" key="3">
    <source>
        <dbReference type="EMBL" id="GJT68582.1"/>
    </source>
</evidence>
<protein>
    <submittedName>
        <fullName evidence="3">Ribonuclease H-like domain-containing protein</fullName>
    </submittedName>
</protein>
<feature type="compositionally biased region" description="Basic and acidic residues" evidence="1">
    <location>
        <begin position="1056"/>
        <end position="1074"/>
    </location>
</feature>
<dbReference type="CDD" id="cd09272">
    <property type="entry name" value="RNase_HI_RT_Ty1"/>
    <property type="match status" value="1"/>
</dbReference>
<gene>
    <name evidence="3" type="ORF">Tco_1020062</name>
</gene>
<name>A0ABQ5FZ25_9ASTR</name>
<organism evidence="3 4">
    <name type="scientific">Tanacetum coccineum</name>
    <dbReference type="NCBI Taxonomy" id="301880"/>
    <lineage>
        <taxon>Eukaryota</taxon>
        <taxon>Viridiplantae</taxon>
        <taxon>Streptophyta</taxon>
        <taxon>Embryophyta</taxon>
        <taxon>Tracheophyta</taxon>
        <taxon>Spermatophyta</taxon>
        <taxon>Magnoliopsida</taxon>
        <taxon>eudicotyledons</taxon>
        <taxon>Gunneridae</taxon>
        <taxon>Pentapetalae</taxon>
        <taxon>asterids</taxon>
        <taxon>campanulids</taxon>
        <taxon>Asterales</taxon>
        <taxon>Asteraceae</taxon>
        <taxon>Asteroideae</taxon>
        <taxon>Anthemideae</taxon>
        <taxon>Anthemidinae</taxon>
        <taxon>Tanacetum</taxon>
    </lineage>
</organism>
<sequence>MGFINGTCNRVDYAASASLLEQWDRCDVVVLNWMLSSLSQDVYLGHVFSDNDATVWKELQETYDRIDGSIVFNLEFYILTKLLYCTCAAKAELNDHGKLLKLMQFLMGLDDVYQPIRSSNNVDVTKGSVGNNDLSASTSSISLTNEQVMKLMNLLNEKSGSSAHANMAGHPNGTLAKITHDRNLKLNKNDLKRETVLGTSSESVGLYLFDKECDKSIVSCNSVETTIAPTTAKKRHKGDAKSLLQAVEKQVGRNVCYKKNQRNLLKAAMAMLTIEGKEILEKTGGRFSYEWYKDHWENNKKGCASGVHYFNALVSCDGYSVTDWSDPQEEIVDSANSLGYNVVPLLYTGNFMPPKPDLSFSGLKEFTSEPVVIKHVVENSEAKASKAKPKAVRKNNGAQLLRQVNVAHTKTTVNVARPMSFLSKTAHSTDMHKKFQMSSMGELTFFLGLQVKRKEDRIFISQDKYATGILKKFGFTNVKTASTPMETQKLLLKDEDGEEVDVHLYRSMIGSLMYLTSSRPDIMFAVCAYARYQYPKDSPFDLVAYTDSDYAGASLDRKSTTGDCQFLGCRLILWQCKKHTVVANSTTEAEYVDASSCRGQVLWIQNQLLDYGDCNEKKLIQMVKIHTDKNVADLLTKAFDFWATVKAKTVNGDVQLKALVDGKKIIITESIVRRDLQLKDAEGIDCLPNATIFEQLTLMGYEKVSQKLTFYKAFFSPQWKFLIHTLLQYLSAKTTAWNEFSSTMASAIICLATNQKFNFSKYIFESMVKNLDNVSGKFLMYQRFVQVFLEKQLEGMSSHKRIYVTPSHTKKIFGNMRRVGKGFSGRETPLFQTMVVQHQEEMGEDEAINEEMDDSLERVATNTGLDAEQDRDNINKTQSKATPNDPSSLRTSSGENKGGSRTHRLKRLYKVGGSARMVSSDDASLGDQEDAFKQGRKTDDIDKYAEITLIDETQGRYGDDLMFDRGVLDDEEVFAGQDMDEKEINVAEKEISIADPVTTAGEVVTTASPTETKIVDDLTLAKTLIELRSAKSKVKGVMIGEQSESTTRTRPQQLPSKDKAKLEEEDRLVRQREEETNIVSWDNVQAMIDADYQMAQQMQAEEQEKLSIEEKSKLFL</sequence>
<reference evidence="3" key="2">
    <citation type="submission" date="2022-01" db="EMBL/GenBank/DDBJ databases">
        <authorList>
            <person name="Yamashiro T."/>
            <person name="Shiraishi A."/>
            <person name="Satake H."/>
            <person name="Nakayama K."/>
        </authorList>
    </citation>
    <scope>NUCLEOTIDE SEQUENCE</scope>
</reference>
<dbReference type="PANTHER" id="PTHR11439:SF495">
    <property type="entry name" value="REVERSE TRANSCRIPTASE, RNA-DEPENDENT DNA POLYMERASE-RELATED"/>
    <property type="match status" value="1"/>
</dbReference>
<reference evidence="3" key="1">
    <citation type="journal article" date="2022" name="Int. J. Mol. Sci.">
        <title>Draft Genome of Tanacetum Coccineum: Genomic Comparison of Closely Related Tanacetum-Family Plants.</title>
        <authorList>
            <person name="Yamashiro T."/>
            <person name="Shiraishi A."/>
            <person name="Nakayama K."/>
            <person name="Satake H."/>
        </authorList>
    </citation>
    <scope>NUCLEOTIDE SEQUENCE</scope>
</reference>
<dbReference type="Pfam" id="PF07727">
    <property type="entry name" value="RVT_2"/>
    <property type="match status" value="1"/>
</dbReference>
<feature type="compositionally biased region" description="Polar residues" evidence="1">
    <location>
        <begin position="1042"/>
        <end position="1055"/>
    </location>
</feature>
<feature type="region of interest" description="Disordered" evidence="1">
    <location>
        <begin position="1037"/>
        <end position="1074"/>
    </location>
</feature>
<keyword evidence="4" id="KW-1185">Reference proteome</keyword>
<feature type="region of interest" description="Disordered" evidence="1">
    <location>
        <begin position="863"/>
        <end position="904"/>
    </location>
</feature>
<evidence type="ECO:0000259" key="2">
    <source>
        <dbReference type="Pfam" id="PF07727"/>
    </source>
</evidence>
<evidence type="ECO:0000256" key="1">
    <source>
        <dbReference type="SAM" id="MobiDB-lite"/>
    </source>
</evidence>